<dbReference type="PROSITE" id="PS50835">
    <property type="entry name" value="IG_LIKE"/>
    <property type="match status" value="1"/>
</dbReference>
<dbReference type="InterPro" id="IPR003599">
    <property type="entry name" value="Ig_sub"/>
</dbReference>
<dbReference type="EMBL" id="MPDK01000091">
    <property type="protein sequence ID" value="PWI50876.1"/>
    <property type="molecule type" value="Genomic_DNA"/>
</dbReference>
<dbReference type="InterPro" id="IPR007110">
    <property type="entry name" value="Ig-like_dom"/>
</dbReference>
<dbReference type="Proteomes" id="UP000245380">
    <property type="component" value="Unassembled WGS sequence"/>
</dbReference>
<feature type="domain" description="Ig-like" evidence="2">
    <location>
        <begin position="151"/>
        <end position="229"/>
    </location>
</feature>
<comment type="caution">
    <text evidence="3">The sequence shown here is derived from an EMBL/GenBank/DDBJ whole genome shotgun (WGS) entry which is preliminary data.</text>
</comment>
<accession>A0A2U3CPD3</accession>
<feature type="region of interest" description="Disordered" evidence="1">
    <location>
        <begin position="1"/>
        <end position="22"/>
    </location>
</feature>
<proteinExistence type="predicted"/>
<protein>
    <recommendedName>
        <fullName evidence="2">Ig-like domain-containing protein</fullName>
    </recommendedName>
</protein>
<dbReference type="CDD" id="cd00096">
    <property type="entry name" value="Ig"/>
    <property type="match status" value="1"/>
</dbReference>
<evidence type="ECO:0000313" key="4">
    <source>
        <dbReference type="Proteomes" id="UP000245380"/>
    </source>
</evidence>
<dbReference type="AlphaFoldDB" id="A0A2U3CPD3"/>
<evidence type="ECO:0000313" key="3">
    <source>
        <dbReference type="EMBL" id="PWI50876.1"/>
    </source>
</evidence>
<dbReference type="SUPFAM" id="SSF48726">
    <property type="entry name" value="Immunoglobulin"/>
    <property type="match status" value="1"/>
</dbReference>
<dbReference type="Pfam" id="PF13927">
    <property type="entry name" value="Ig_3"/>
    <property type="match status" value="1"/>
</dbReference>
<dbReference type="Gene3D" id="2.60.40.10">
    <property type="entry name" value="Immunoglobulins"/>
    <property type="match status" value="1"/>
</dbReference>
<gene>
    <name evidence="3" type="ORF">BM613_14385</name>
</gene>
<dbReference type="Pfam" id="PF18906">
    <property type="entry name" value="Phage_tube_2"/>
    <property type="match status" value="1"/>
</dbReference>
<dbReference type="InterPro" id="IPR036179">
    <property type="entry name" value="Ig-like_dom_sf"/>
</dbReference>
<feature type="non-terminal residue" evidence="3">
    <location>
        <position position="1"/>
    </location>
</feature>
<dbReference type="InterPro" id="IPR044000">
    <property type="entry name" value="Phage_tube_2"/>
</dbReference>
<dbReference type="InterPro" id="IPR013783">
    <property type="entry name" value="Ig-like_fold"/>
</dbReference>
<dbReference type="RefSeq" id="WP_219930728.1">
    <property type="nucleotide sequence ID" value="NZ_MPDK01000091.1"/>
</dbReference>
<reference evidence="3 4" key="1">
    <citation type="submission" date="2016-11" db="EMBL/GenBank/DDBJ databases">
        <title>Comparative genomics of Acidibacillus ferroxidans species.</title>
        <authorList>
            <person name="Oliveira G."/>
            <person name="Nunes G."/>
            <person name="Oliveira R."/>
            <person name="Araujo F."/>
            <person name="Salim A."/>
            <person name="Scholte L."/>
            <person name="Morais D."/>
            <person name="Nancucheo I."/>
            <person name="Johnson D.B."/>
            <person name="Grail B."/>
            <person name="Bittencourt J."/>
            <person name="Valadares R."/>
        </authorList>
    </citation>
    <scope>NUCLEOTIDE SEQUENCE [LARGE SCALE GENOMIC DNA]</scope>
    <source>
        <strain evidence="3 4">Y002</strain>
    </source>
</reference>
<evidence type="ECO:0000259" key="2">
    <source>
        <dbReference type="PROSITE" id="PS50835"/>
    </source>
</evidence>
<organism evidence="3 4">
    <name type="scientific">Sulfoacidibacillus thermotolerans</name>
    <name type="common">Acidibacillus sulfuroxidans</name>
    <dbReference type="NCBI Taxonomy" id="1765684"/>
    <lineage>
        <taxon>Bacteria</taxon>
        <taxon>Bacillati</taxon>
        <taxon>Bacillota</taxon>
        <taxon>Bacilli</taxon>
        <taxon>Bacillales</taxon>
        <taxon>Alicyclobacillaceae</taxon>
        <taxon>Sulfoacidibacillus</taxon>
    </lineage>
</organism>
<keyword evidence="4" id="KW-1185">Reference proteome</keyword>
<dbReference type="SMART" id="SM00409">
    <property type="entry name" value="IG"/>
    <property type="match status" value="1"/>
</dbReference>
<evidence type="ECO:0000256" key="1">
    <source>
        <dbReference type="SAM" id="MobiDB-lite"/>
    </source>
</evidence>
<sequence>ATLPSGLSKGTRTTTPPMDGFSGKLAMGDVSVDVITEMAINLENGIEPRFVVGSKFSIKPSSKRRQISGTLTAYYEDNKLRSRFLNEQESDLTIDILDGTTGAGYRFSMPRIKITEAPRPIDGEGDIMLNMSYTGLLDQDEGYSIRITKLPPISFTTDLTANKTITKGQTLTLSVVVKGGEEPYTYVWKKGGVVIPEAKQATYTKSNAQEADAGQYVCEVTDSHGRTIPSTSCLVAVNPGE</sequence>
<name>A0A2U3CPD3_SULT2</name>